<reference evidence="2" key="1">
    <citation type="submission" date="2020-05" db="UniProtKB">
        <authorList>
            <consortium name="EnsemblMetazoa"/>
        </authorList>
    </citation>
    <scope>IDENTIFICATION</scope>
    <source>
        <strain evidence="2">TTRI</strain>
    </source>
</reference>
<evidence type="ECO:0000313" key="3">
    <source>
        <dbReference type="Proteomes" id="UP000078200"/>
    </source>
</evidence>
<protein>
    <submittedName>
        <fullName evidence="2">Uncharacterized protein</fullName>
    </submittedName>
</protein>
<name>A0A1A9UPB9_GLOAU</name>
<evidence type="ECO:0000256" key="1">
    <source>
        <dbReference type="SAM" id="Phobius"/>
    </source>
</evidence>
<evidence type="ECO:0000313" key="2">
    <source>
        <dbReference type="EnsemblMetazoa" id="GAUT011103-PA"/>
    </source>
</evidence>
<dbReference type="AlphaFoldDB" id="A0A1A9UPB9"/>
<organism evidence="2 3">
    <name type="scientific">Glossina austeni</name>
    <name type="common">Savannah tsetse fly</name>
    <dbReference type="NCBI Taxonomy" id="7395"/>
    <lineage>
        <taxon>Eukaryota</taxon>
        <taxon>Metazoa</taxon>
        <taxon>Ecdysozoa</taxon>
        <taxon>Arthropoda</taxon>
        <taxon>Hexapoda</taxon>
        <taxon>Insecta</taxon>
        <taxon>Pterygota</taxon>
        <taxon>Neoptera</taxon>
        <taxon>Endopterygota</taxon>
        <taxon>Diptera</taxon>
        <taxon>Brachycera</taxon>
        <taxon>Muscomorpha</taxon>
        <taxon>Hippoboscoidea</taxon>
        <taxon>Glossinidae</taxon>
        <taxon>Glossina</taxon>
    </lineage>
</organism>
<dbReference type="VEuPathDB" id="VectorBase:GAUT011103"/>
<accession>A0A1A9UPB9</accession>
<feature type="transmembrane region" description="Helical" evidence="1">
    <location>
        <begin position="112"/>
        <end position="131"/>
    </location>
</feature>
<keyword evidence="1" id="KW-1133">Transmembrane helix</keyword>
<dbReference type="Proteomes" id="UP000078200">
    <property type="component" value="Unassembled WGS sequence"/>
</dbReference>
<keyword evidence="1" id="KW-0472">Membrane</keyword>
<sequence length="195" mass="21512">MHKLRDANTALMVGKGDKLFHLEIVILQNVCFELNCTFVVDLLQALSPYNKCNILLGCFGHLSDQNNYKRGRANFIYKRSVYVLFSELNYSKSSMITASEELSKPTDDMSGAILSDVAIFGVSLFSLLALFPNSCIFIISIPNTWAGSVVCNTCSNRAGCPQTTNAFAKCSTPLSKSPRAISVSPNWISCKKYLK</sequence>
<proteinExistence type="predicted"/>
<dbReference type="EnsemblMetazoa" id="GAUT011103-RA">
    <property type="protein sequence ID" value="GAUT011103-PA"/>
    <property type="gene ID" value="GAUT011103"/>
</dbReference>
<keyword evidence="3" id="KW-1185">Reference proteome</keyword>
<keyword evidence="1" id="KW-0812">Transmembrane</keyword>